<gene>
    <name evidence="1" type="ORF">HPB47_026686</name>
</gene>
<sequence>MELHELMACGKELGLKGSALKEWVDQERENTRAARAQEQERSVEAEHRTLELRIRLQELQNASPIPVTTSSAENGTGTTLWKSPQRWLPTFDEKKDDLDAYLMRFERLASGQMWPREHWAYCA</sequence>
<comment type="caution">
    <text evidence="1">The sequence shown here is derived from an EMBL/GenBank/DDBJ whole genome shotgun (WGS) entry which is preliminary data.</text>
</comment>
<evidence type="ECO:0000313" key="1">
    <source>
        <dbReference type="EMBL" id="KAG0426196.1"/>
    </source>
</evidence>
<organism evidence="1 2">
    <name type="scientific">Ixodes persulcatus</name>
    <name type="common">Taiga tick</name>
    <dbReference type="NCBI Taxonomy" id="34615"/>
    <lineage>
        <taxon>Eukaryota</taxon>
        <taxon>Metazoa</taxon>
        <taxon>Ecdysozoa</taxon>
        <taxon>Arthropoda</taxon>
        <taxon>Chelicerata</taxon>
        <taxon>Arachnida</taxon>
        <taxon>Acari</taxon>
        <taxon>Parasitiformes</taxon>
        <taxon>Ixodida</taxon>
        <taxon>Ixodoidea</taxon>
        <taxon>Ixodidae</taxon>
        <taxon>Ixodinae</taxon>
        <taxon>Ixodes</taxon>
    </lineage>
</organism>
<proteinExistence type="predicted"/>
<dbReference type="EMBL" id="JABSTQ010009747">
    <property type="protein sequence ID" value="KAG0426196.1"/>
    <property type="molecule type" value="Genomic_DNA"/>
</dbReference>
<keyword evidence="2" id="KW-1185">Reference proteome</keyword>
<name>A0AC60PY03_IXOPE</name>
<reference evidence="1 2" key="1">
    <citation type="journal article" date="2020" name="Cell">
        <title>Large-Scale Comparative Analyses of Tick Genomes Elucidate Their Genetic Diversity and Vector Capacities.</title>
        <authorList>
            <consortium name="Tick Genome and Microbiome Consortium (TIGMIC)"/>
            <person name="Jia N."/>
            <person name="Wang J."/>
            <person name="Shi W."/>
            <person name="Du L."/>
            <person name="Sun Y."/>
            <person name="Zhan W."/>
            <person name="Jiang J.F."/>
            <person name="Wang Q."/>
            <person name="Zhang B."/>
            <person name="Ji P."/>
            <person name="Bell-Sakyi L."/>
            <person name="Cui X.M."/>
            <person name="Yuan T.T."/>
            <person name="Jiang B.G."/>
            <person name="Yang W.F."/>
            <person name="Lam T.T."/>
            <person name="Chang Q.C."/>
            <person name="Ding S.J."/>
            <person name="Wang X.J."/>
            <person name="Zhu J.G."/>
            <person name="Ruan X.D."/>
            <person name="Zhao L."/>
            <person name="Wei J.T."/>
            <person name="Ye R.Z."/>
            <person name="Que T.C."/>
            <person name="Du C.H."/>
            <person name="Zhou Y.H."/>
            <person name="Cheng J.X."/>
            <person name="Dai P.F."/>
            <person name="Guo W.B."/>
            <person name="Han X.H."/>
            <person name="Huang E.J."/>
            <person name="Li L.F."/>
            <person name="Wei W."/>
            <person name="Gao Y.C."/>
            <person name="Liu J.Z."/>
            <person name="Shao H.Z."/>
            <person name="Wang X."/>
            <person name="Wang C.C."/>
            <person name="Yang T.C."/>
            <person name="Huo Q.B."/>
            <person name="Li W."/>
            <person name="Chen H.Y."/>
            <person name="Chen S.E."/>
            <person name="Zhou L.G."/>
            <person name="Ni X.B."/>
            <person name="Tian J.H."/>
            <person name="Sheng Y."/>
            <person name="Liu T."/>
            <person name="Pan Y.S."/>
            <person name="Xia L.Y."/>
            <person name="Li J."/>
            <person name="Zhao F."/>
            <person name="Cao W.C."/>
        </authorList>
    </citation>
    <scope>NUCLEOTIDE SEQUENCE [LARGE SCALE GENOMIC DNA]</scope>
    <source>
        <strain evidence="1">Iper-2018</strain>
    </source>
</reference>
<accession>A0AC60PY03</accession>
<protein>
    <submittedName>
        <fullName evidence="1">Uncharacterized protein</fullName>
    </submittedName>
</protein>
<dbReference type="Proteomes" id="UP000805193">
    <property type="component" value="Unassembled WGS sequence"/>
</dbReference>
<evidence type="ECO:0000313" key="2">
    <source>
        <dbReference type="Proteomes" id="UP000805193"/>
    </source>
</evidence>